<protein>
    <submittedName>
        <fullName evidence="14">Trk system potassium uptake protein TrkH</fullName>
    </submittedName>
</protein>
<feature type="transmembrane region" description="Helical" evidence="13">
    <location>
        <begin position="76"/>
        <end position="97"/>
    </location>
</feature>
<evidence type="ECO:0000313" key="14">
    <source>
        <dbReference type="EMBL" id="AEF83416.1"/>
    </source>
</evidence>
<dbReference type="Proteomes" id="UP000009222">
    <property type="component" value="Chromosome"/>
</dbReference>
<keyword evidence="8 12" id="KW-0630">Potassium</keyword>
<evidence type="ECO:0000256" key="1">
    <source>
        <dbReference type="ARBA" id="ARBA00004429"/>
    </source>
</evidence>
<name>F5YFU4_LEAAZ</name>
<dbReference type="GO" id="GO:0005886">
    <property type="term" value="C:plasma membrane"/>
    <property type="evidence" value="ECO:0007669"/>
    <property type="project" value="UniProtKB-SubCell"/>
</dbReference>
<keyword evidence="7 13" id="KW-0812">Transmembrane</keyword>
<feature type="transmembrane region" description="Helical" evidence="13">
    <location>
        <begin position="423"/>
        <end position="445"/>
    </location>
</feature>
<proteinExistence type="inferred from homology"/>
<dbReference type="GO" id="GO:0015379">
    <property type="term" value="F:potassium:chloride symporter activity"/>
    <property type="evidence" value="ECO:0007669"/>
    <property type="project" value="InterPro"/>
</dbReference>
<keyword evidence="15" id="KW-1185">Reference proteome</keyword>
<keyword evidence="6" id="KW-0633">Potassium transport</keyword>
<feature type="transmembrane region" description="Helical" evidence="13">
    <location>
        <begin position="394"/>
        <end position="417"/>
    </location>
</feature>
<evidence type="ECO:0000256" key="5">
    <source>
        <dbReference type="ARBA" id="ARBA00022519"/>
    </source>
</evidence>
<evidence type="ECO:0000256" key="13">
    <source>
        <dbReference type="SAM" id="Phobius"/>
    </source>
</evidence>
<dbReference type="InParanoid" id="F5YFU4"/>
<dbReference type="PIRSF" id="PIRSF006247">
    <property type="entry name" value="TrkH"/>
    <property type="match status" value="1"/>
</dbReference>
<feature type="transmembrane region" description="Helical" evidence="13">
    <location>
        <begin position="138"/>
        <end position="163"/>
    </location>
</feature>
<evidence type="ECO:0000256" key="7">
    <source>
        <dbReference type="ARBA" id="ARBA00022692"/>
    </source>
</evidence>
<feature type="transmembrane region" description="Helical" evidence="13">
    <location>
        <begin position="234"/>
        <end position="259"/>
    </location>
</feature>
<evidence type="ECO:0000256" key="4">
    <source>
        <dbReference type="ARBA" id="ARBA00022475"/>
    </source>
</evidence>
<evidence type="ECO:0000313" key="15">
    <source>
        <dbReference type="Proteomes" id="UP000009222"/>
    </source>
</evidence>
<keyword evidence="9 13" id="KW-1133">Transmembrane helix</keyword>
<dbReference type="InterPro" id="IPR004772">
    <property type="entry name" value="TrkH"/>
</dbReference>
<evidence type="ECO:0000256" key="9">
    <source>
        <dbReference type="ARBA" id="ARBA00022989"/>
    </source>
</evidence>
<reference evidence="14 15" key="2">
    <citation type="journal article" date="2011" name="ISME J.">
        <title>RNA-seq reveals cooperative metabolic interactions between two termite-gut spirochete species in co-culture.</title>
        <authorList>
            <person name="Rosenthal A.Z."/>
            <person name="Matson E.G."/>
            <person name="Eldar A."/>
            <person name="Leadbetter J.R."/>
        </authorList>
    </citation>
    <scope>NUCLEOTIDE SEQUENCE [LARGE SCALE GENOMIC DNA]</scope>
    <source>
        <strain evidence="15">ATCC BAA-888 / DSM 13862 / ZAS-9</strain>
    </source>
</reference>
<evidence type="ECO:0000256" key="3">
    <source>
        <dbReference type="ARBA" id="ARBA00022448"/>
    </source>
</evidence>
<dbReference type="OrthoDB" id="9810952at2"/>
<evidence type="ECO:0000256" key="10">
    <source>
        <dbReference type="ARBA" id="ARBA00023065"/>
    </source>
</evidence>
<dbReference type="KEGG" id="taz:TREAZ_2423"/>
<feature type="transmembrane region" description="Helical" evidence="13">
    <location>
        <begin position="184"/>
        <end position="204"/>
    </location>
</feature>
<evidence type="ECO:0000256" key="8">
    <source>
        <dbReference type="ARBA" id="ARBA00022958"/>
    </source>
</evidence>
<feature type="transmembrane region" description="Helical" evidence="13">
    <location>
        <begin position="42"/>
        <end position="64"/>
    </location>
</feature>
<feature type="binding site" evidence="12">
    <location>
        <position position="225"/>
    </location>
    <ligand>
        <name>K(+)</name>
        <dbReference type="ChEBI" id="CHEBI:29103"/>
    </ligand>
</feature>
<feature type="binding site" evidence="12">
    <location>
        <position position="117"/>
    </location>
    <ligand>
        <name>K(+)</name>
        <dbReference type="ChEBI" id="CHEBI:29103"/>
    </ligand>
</feature>
<feature type="transmembrane region" description="Helical" evidence="13">
    <location>
        <begin position="279"/>
        <end position="300"/>
    </location>
</feature>
<dbReference type="EMBL" id="CP001841">
    <property type="protein sequence ID" value="AEF83416.1"/>
    <property type="molecule type" value="Genomic_DNA"/>
</dbReference>
<keyword evidence="5" id="KW-0997">Cell inner membrane</keyword>
<comment type="similarity">
    <text evidence="2">Belongs to the TrkH potassium transport family.</text>
</comment>
<dbReference type="HOGENOM" id="CLU_030708_0_2_12"/>
<dbReference type="PANTHER" id="PTHR32024:SF2">
    <property type="entry name" value="TRK SYSTEM POTASSIUM UPTAKE PROTEIN TRKG-RELATED"/>
    <property type="match status" value="1"/>
</dbReference>
<dbReference type="eggNOG" id="COG0168">
    <property type="taxonomic scope" value="Bacteria"/>
</dbReference>
<feature type="binding site" evidence="12">
    <location>
        <position position="437"/>
    </location>
    <ligand>
        <name>K(+)</name>
        <dbReference type="ChEBI" id="CHEBI:29103"/>
    </ligand>
</feature>
<gene>
    <name evidence="14" type="ordered locus">TREAZ_2423</name>
</gene>
<organism evidence="14 15">
    <name type="scientific">Leadbettera azotonutricia (strain ATCC BAA-888 / DSM 13862 / ZAS-9)</name>
    <name type="common">Treponema azotonutricium</name>
    <dbReference type="NCBI Taxonomy" id="545695"/>
    <lineage>
        <taxon>Bacteria</taxon>
        <taxon>Pseudomonadati</taxon>
        <taxon>Spirochaetota</taxon>
        <taxon>Spirochaetia</taxon>
        <taxon>Spirochaetales</taxon>
        <taxon>Breznakiellaceae</taxon>
        <taxon>Leadbettera</taxon>
    </lineage>
</organism>
<dbReference type="STRING" id="545695.TREAZ_2423"/>
<accession>F5YFU4</accession>
<dbReference type="FunCoup" id="F5YFU4">
    <property type="interactions" value="217"/>
</dbReference>
<keyword evidence="12" id="KW-0479">Metal-binding</keyword>
<feature type="binding site" evidence="12">
    <location>
        <position position="116"/>
    </location>
    <ligand>
        <name>K(+)</name>
        <dbReference type="ChEBI" id="CHEBI:29103"/>
    </ligand>
</feature>
<evidence type="ECO:0000256" key="12">
    <source>
        <dbReference type="PIRSR" id="PIRSR006247-1"/>
    </source>
</evidence>
<feature type="transmembrane region" description="Helical" evidence="13">
    <location>
        <begin position="12"/>
        <end position="36"/>
    </location>
</feature>
<dbReference type="AlphaFoldDB" id="F5YFU4"/>
<feature type="binding site" evidence="12">
    <location>
        <position position="436"/>
    </location>
    <ligand>
        <name>K(+)</name>
        <dbReference type="ChEBI" id="CHEBI:29103"/>
    </ligand>
</feature>
<feature type="transmembrane region" description="Helical" evidence="13">
    <location>
        <begin position="457"/>
        <end position="484"/>
    </location>
</feature>
<dbReference type="Pfam" id="PF02386">
    <property type="entry name" value="TrkH"/>
    <property type="match status" value="1"/>
</dbReference>
<keyword evidence="4" id="KW-1003">Cell membrane</keyword>
<feature type="transmembrane region" description="Helical" evidence="13">
    <location>
        <begin position="337"/>
        <end position="358"/>
    </location>
</feature>
<evidence type="ECO:0000256" key="2">
    <source>
        <dbReference type="ARBA" id="ARBA00009137"/>
    </source>
</evidence>
<keyword evidence="10" id="KW-0406">Ion transport</keyword>
<evidence type="ECO:0000256" key="6">
    <source>
        <dbReference type="ARBA" id="ARBA00022538"/>
    </source>
</evidence>
<comment type="subcellular location">
    <subcellularLocation>
        <location evidence="1">Cell inner membrane</location>
        <topology evidence="1">Multi-pass membrane protein</topology>
    </subcellularLocation>
</comment>
<evidence type="ECO:0000256" key="11">
    <source>
        <dbReference type="ARBA" id="ARBA00023136"/>
    </source>
</evidence>
<feature type="binding site" evidence="12">
    <location>
        <position position="319"/>
    </location>
    <ligand>
        <name>K(+)</name>
        <dbReference type="ChEBI" id="CHEBI:29103"/>
    </ligand>
</feature>
<feature type="binding site" evidence="12">
    <location>
        <position position="320"/>
    </location>
    <ligand>
        <name>K(+)</name>
        <dbReference type="ChEBI" id="CHEBI:29103"/>
    </ligand>
</feature>
<reference evidence="15" key="1">
    <citation type="submission" date="2009-12" db="EMBL/GenBank/DDBJ databases">
        <title>Complete sequence of Treponema azotonutricium strain ZAS-9.</title>
        <authorList>
            <person name="Tetu S.G."/>
            <person name="Matson E."/>
            <person name="Ren Q."/>
            <person name="Seshadri R."/>
            <person name="Elbourne L."/>
            <person name="Hassan K.A."/>
            <person name="Durkin A."/>
            <person name="Radune D."/>
            <person name="Mohamoud Y."/>
            <person name="Shay R."/>
            <person name="Jin S."/>
            <person name="Zhang X."/>
            <person name="Lucey K."/>
            <person name="Ballor N.R."/>
            <person name="Ottesen E."/>
            <person name="Rosenthal R."/>
            <person name="Allen A."/>
            <person name="Leadbetter J.R."/>
            <person name="Paulsen I.T."/>
        </authorList>
    </citation>
    <scope>NUCLEOTIDE SEQUENCE [LARGE SCALE GENOMIC DNA]</scope>
    <source>
        <strain evidence="15">ATCC BAA-888 / DSM 13862 / ZAS-9</strain>
    </source>
</reference>
<sequence length="486" mass="52706">MKISRFAKQFILLRFLIILLGIIAIIMAPSLVIAIANGETAMIRAFAFPMGIVSVLAGLSLLSLRKKNLHLNARDGFLLVFLTWVLASLLGAIPYFLGDAISLTDAIFESACSFATTGATTISDVEALPQSLLFWRSIGHWFGGIGIVLITVALMPVLGVGGFQLIKAETPGPEKEKITPKITVTAKLIFLAYGILTAALMLLYRLGGMNWFDAICHGFTVMASGGVSTRNAGIAYFNSGFIDGVSTVFMLLAGLNFSLYYRLLRGRFRDVLDNTEARAYLIIFLVSAALITVNLIPVYGSPGAALRHASYQTASILSTTGSAIADYETWPSFARTVLFFLMFIGGCSGSTAGGIKVIRHVVLFKQMGNELRRIIYPRGVFSIQLNKKVGRKDVIYGVAGFFFLYLIVVAVTTLVTAASGTDLFSSFSAALSITGNVGTGFGAIGPRHNYSAFPDHIKWLFSFVMIAGRLELWTVLVIFTPAFWRK</sequence>
<keyword evidence="11 13" id="KW-0472">Membrane</keyword>
<dbReference type="GO" id="GO:0046872">
    <property type="term" value="F:metal ion binding"/>
    <property type="evidence" value="ECO:0007669"/>
    <property type="project" value="UniProtKB-KW"/>
</dbReference>
<dbReference type="InterPro" id="IPR003445">
    <property type="entry name" value="Cat_transpt"/>
</dbReference>
<keyword evidence="3" id="KW-0813">Transport</keyword>
<dbReference type="PANTHER" id="PTHR32024">
    <property type="entry name" value="TRK SYSTEM POTASSIUM UPTAKE PROTEIN TRKG-RELATED"/>
    <property type="match status" value="1"/>
</dbReference>